<name>A0A1X6N1T6_9APHY</name>
<dbReference type="GeneID" id="36321881"/>
<protein>
    <recommendedName>
        <fullName evidence="4">Transmembrane protein</fullName>
    </recommendedName>
</protein>
<organism evidence="2 3">
    <name type="scientific">Postia placenta MAD-698-R-SB12</name>
    <dbReference type="NCBI Taxonomy" id="670580"/>
    <lineage>
        <taxon>Eukaryota</taxon>
        <taxon>Fungi</taxon>
        <taxon>Dikarya</taxon>
        <taxon>Basidiomycota</taxon>
        <taxon>Agaricomycotina</taxon>
        <taxon>Agaricomycetes</taxon>
        <taxon>Polyporales</taxon>
        <taxon>Adustoporiaceae</taxon>
        <taxon>Rhodonia</taxon>
    </lineage>
</organism>
<dbReference type="RefSeq" id="XP_024339385.1">
    <property type="nucleotide sequence ID" value="XM_024476931.1"/>
</dbReference>
<evidence type="ECO:0000313" key="2">
    <source>
        <dbReference type="EMBL" id="OSX62591.1"/>
    </source>
</evidence>
<reference evidence="2 3" key="1">
    <citation type="submission" date="2017-04" db="EMBL/GenBank/DDBJ databases">
        <title>Genome Sequence of the Model Brown-Rot Fungus Postia placenta SB12.</title>
        <authorList>
            <consortium name="DOE Joint Genome Institute"/>
            <person name="Gaskell J."/>
            <person name="Kersten P."/>
            <person name="Larrondo L.F."/>
            <person name="Canessa P."/>
            <person name="Martinez D."/>
            <person name="Hibbett D."/>
            <person name="Schmoll M."/>
            <person name="Kubicek C.P."/>
            <person name="Martinez A.T."/>
            <person name="Yadav J."/>
            <person name="Master E."/>
            <person name="Magnuson J.K."/>
            <person name="James T."/>
            <person name="Yaver D."/>
            <person name="Berka R."/>
            <person name="Labutti K."/>
            <person name="Lipzen A."/>
            <person name="Aerts A."/>
            <person name="Barry K."/>
            <person name="Henrissat B."/>
            <person name="Blanchette R."/>
            <person name="Grigoriev I."/>
            <person name="Cullen D."/>
        </authorList>
    </citation>
    <scope>NUCLEOTIDE SEQUENCE [LARGE SCALE GENOMIC DNA]</scope>
    <source>
        <strain evidence="2 3">MAD-698-R-SB12</strain>
    </source>
</reference>
<feature type="transmembrane region" description="Helical" evidence="1">
    <location>
        <begin position="93"/>
        <end position="111"/>
    </location>
</feature>
<keyword evidence="1" id="KW-1133">Transmembrane helix</keyword>
<proteinExistence type="predicted"/>
<dbReference type="Proteomes" id="UP000194127">
    <property type="component" value="Unassembled WGS sequence"/>
</dbReference>
<keyword evidence="1" id="KW-0812">Transmembrane</keyword>
<feature type="transmembrane region" description="Helical" evidence="1">
    <location>
        <begin position="51"/>
        <end position="73"/>
    </location>
</feature>
<feature type="transmembrane region" description="Helical" evidence="1">
    <location>
        <begin position="123"/>
        <end position="140"/>
    </location>
</feature>
<evidence type="ECO:0000313" key="3">
    <source>
        <dbReference type="Proteomes" id="UP000194127"/>
    </source>
</evidence>
<sequence>MSQQHSVTLHEFVEIKQENLDGYTFLAFMTVYIYEFLITFDQLARVWHQPLSTASILLLLLHVGGFACVVLYFGTWQGWSSSCMGVYILNQSWPAVALLIQILANGMITFAKLSEVNGYKWQLPAVIMALLSVSTCWNIYQTSEWREHGKPSGPADGCYYLSAPMHVVNRFNISSVVCTIVAEALALAVIWVSLMLQLMNMVLTITQVCETGFTTSEMMLLNLHNAKAPATDHTSFSLSNVLLIPQKLANIYSHQQSESNNGDLLPQELEDAENDDTWVETDTEDGKIVQQSCINSGHVEAMGL</sequence>
<dbReference type="AlphaFoldDB" id="A0A1X6N1T6"/>
<keyword evidence="3" id="KW-1185">Reference proteome</keyword>
<gene>
    <name evidence="2" type="ORF">POSPLADRAFT_1033348</name>
</gene>
<evidence type="ECO:0000256" key="1">
    <source>
        <dbReference type="SAM" id="Phobius"/>
    </source>
</evidence>
<accession>A0A1X6N1T6</accession>
<feature type="transmembrane region" description="Helical" evidence="1">
    <location>
        <begin position="171"/>
        <end position="194"/>
    </location>
</feature>
<dbReference type="EMBL" id="KZ110596">
    <property type="protein sequence ID" value="OSX62591.1"/>
    <property type="molecule type" value="Genomic_DNA"/>
</dbReference>
<feature type="transmembrane region" description="Helical" evidence="1">
    <location>
        <begin position="20"/>
        <end position="39"/>
    </location>
</feature>
<keyword evidence="1" id="KW-0472">Membrane</keyword>
<evidence type="ECO:0008006" key="4">
    <source>
        <dbReference type="Google" id="ProtNLM"/>
    </source>
</evidence>